<dbReference type="PANTHER" id="PTHR13343:SF17">
    <property type="entry name" value="CELLULAR REPRESSOR OF E1A-STIMULATED GENES, ISOFORM A"/>
    <property type="match status" value="1"/>
</dbReference>
<evidence type="ECO:0000313" key="3">
    <source>
        <dbReference type="EMBL" id="RDD60341.1"/>
    </source>
</evidence>
<evidence type="ECO:0000313" key="4">
    <source>
        <dbReference type="Proteomes" id="UP000253941"/>
    </source>
</evidence>
<organism evidence="3 4">
    <name type="scientific">Ferruginivarius sediminum</name>
    <dbReference type="NCBI Taxonomy" id="2661937"/>
    <lineage>
        <taxon>Bacteria</taxon>
        <taxon>Pseudomonadati</taxon>
        <taxon>Pseudomonadota</taxon>
        <taxon>Alphaproteobacteria</taxon>
        <taxon>Rhodospirillales</taxon>
        <taxon>Rhodospirillaceae</taxon>
        <taxon>Ferruginivarius</taxon>
    </lineage>
</organism>
<reference evidence="3 4" key="1">
    <citation type="submission" date="2018-07" db="EMBL/GenBank/DDBJ databases">
        <title>Venubactetium sediminum gen. nov., sp. nov., isolated from a marine solar saltern.</title>
        <authorList>
            <person name="Wang S."/>
        </authorList>
    </citation>
    <scope>NUCLEOTIDE SEQUENCE [LARGE SCALE GENOMIC DNA]</scope>
    <source>
        <strain evidence="3 4">WD2A32</strain>
    </source>
</reference>
<evidence type="ECO:0000259" key="2">
    <source>
        <dbReference type="Pfam" id="PF13883"/>
    </source>
</evidence>
<dbReference type="PANTHER" id="PTHR13343">
    <property type="entry name" value="CREG1 PROTEIN"/>
    <property type="match status" value="1"/>
</dbReference>
<dbReference type="InterPro" id="IPR012349">
    <property type="entry name" value="Split_barrel_FMN-bd"/>
</dbReference>
<accession>A0A369T4S0</accession>
<dbReference type="InterPro" id="IPR037119">
    <property type="entry name" value="Haem_oxidase_HugZ-like_sf"/>
</dbReference>
<dbReference type="InterPro" id="IPR055343">
    <property type="entry name" value="CREG_beta-barrel"/>
</dbReference>
<dbReference type="EMBL" id="QPMH01000029">
    <property type="protein sequence ID" value="RDD60341.1"/>
    <property type="molecule type" value="Genomic_DNA"/>
</dbReference>
<keyword evidence="4" id="KW-1185">Reference proteome</keyword>
<proteinExistence type="predicted"/>
<dbReference type="AlphaFoldDB" id="A0A369T4S0"/>
<dbReference type="Proteomes" id="UP000253941">
    <property type="component" value="Unassembled WGS sequence"/>
</dbReference>
<dbReference type="SUPFAM" id="SSF50475">
    <property type="entry name" value="FMN-binding split barrel"/>
    <property type="match status" value="1"/>
</dbReference>
<dbReference type="Gene3D" id="2.30.110.10">
    <property type="entry name" value="Electron Transport, Fmn-binding Protein, Chain A"/>
    <property type="match status" value="1"/>
</dbReference>
<dbReference type="Pfam" id="PF13883">
    <property type="entry name" value="CREG_beta-barrel"/>
    <property type="match status" value="1"/>
</dbReference>
<feature type="domain" description="DUF2470" evidence="1">
    <location>
        <begin position="170"/>
        <end position="239"/>
    </location>
</feature>
<protein>
    <submittedName>
        <fullName evidence="3">DUF2470 domain-containing protein</fullName>
    </submittedName>
</protein>
<dbReference type="Pfam" id="PF10615">
    <property type="entry name" value="DUF2470"/>
    <property type="match status" value="1"/>
</dbReference>
<dbReference type="Gene3D" id="3.20.180.10">
    <property type="entry name" value="PNP-oxidase-like"/>
    <property type="match status" value="1"/>
</dbReference>
<comment type="caution">
    <text evidence="3">The sequence shown here is derived from an EMBL/GenBank/DDBJ whole genome shotgun (WGS) entry which is preliminary data.</text>
</comment>
<feature type="domain" description="CREG-like beta-barrel" evidence="2">
    <location>
        <begin position="19"/>
        <end position="153"/>
    </location>
</feature>
<gene>
    <name evidence="3" type="ORF">DRB17_18435</name>
</gene>
<name>A0A369T4S0_9PROT</name>
<dbReference type="InterPro" id="IPR019595">
    <property type="entry name" value="DUF2470"/>
</dbReference>
<evidence type="ECO:0000259" key="1">
    <source>
        <dbReference type="Pfam" id="PF10615"/>
    </source>
</evidence>
<dbReference type="GO" id="GO:0005737">
    <property type="term" value="C:cytoplasm"/>
    <property type="evidence" value="ECO:0007669"/>
    <property type="project" value="UniProtKB-ARBA"/>
</dbReference>
<sequence>MSGGRAVTVNDDAPGDLVRGLLRRAETAALATRLAAGGEPYASLVLLATDAAACPLLLLSDLADHSRNIAADPRVSLLIDGTHGLRDRLTGPRASVQGRADEVADAGLKARFVRRHPSAAMYADFADFRLYRVSVERAHLVAGFGRIAWVEGTEIVYPLDTVRSLVAAEEEIVDHMNADHADAMALIARHLMGLEGDGWKMAGVDPEGFDLCRDGCRARLTFDRAVADPQQCRRELVALTKRARRRGK</sequence>